<dbReference type="InterPro" id="IPR001789">
    <property type="entry name" value="Sig_transdc_resp-reg_receiver"/>
</dbReference>
<dbReference type="EMBL" id="AUNB01000051">
    <property type="protein sequence ID" value="KEO55505.1"/>
    <property type="molecule type" value="Genomic_DNA"/>
</dbReference>
<accession>A0A074JHW3</accession>
<dbReference type="SUPFAM" id="SSF52172">
    <property type="entry name" value="CheY-like"/>
    <property type="match status" value="1"/>
</dbReference>
<evidence type="ECO:0000259" key="2">
    <source>
        <dbReference type="PROSITE" id="PS50110"/>
    </source>
</evidence>
<dbReference type="GO" id="GO:0000160">
    <property type="term" value="P:phosphorelay signal transduction system"/>
    <property type="evidence" value="ECO:0007669"/>
    <property type="project" value="InterPro"/>
</dbReference>
<keyword evidence="1" id="KW-0597">Phosphoprotein</keyword>
<reference evidence="3 4" key="1">
    <citation type="journal article" date="2015" name="Antonie Van Leeuwenhoek">
        <title>Thioclava indica sp. nov., isolated from surface seawater of the Indian Ocean.</title>
        <authorList>
            <person name="Liu Y."/>
            <person name="Lai Q."/>
            <person name="Du J."/>
            <person name="Xu H."/>
            <person name="Jiang L."/>
            <person name="Shao Z."/>
        </authorList>
    </citation>
    <scope>NUCLEOTIDE SEQUENCE [LARGE SCALE GENOMIC DNA]</scope>
    <source>
        <strain evidence="3 4">DT23-4</strain>
    </source>
</reference>
<comment type="caution">
    <text evidence="3">The sequence shown here is derived from an EMBL/GenBank/DDBJ whole genome shotgun (WGS) entry which is preliminary data.</text>
</comment>
<dbReference type="SMART" id="SM00448">
    <property type="entry name" value="REC"/>
    <property type="match status" value="1"/>
</dbReference>
<proteinExistence type="predicted"/>
<dbReference type="eggNOG" id="COG0784">
    <property type="taxonomic scope" value="Bacteria"/>
</dbReference>
<gene>
    <name evidence="3" type="ORF">DT23_05920</name>
</gene>
<evidence type="ECO:0000313" key="3">
    <source>
        <dbReference type="EMBL" id="KEO55505.1"/>
    </source>
</evidence>
<feature type="domain" description="Response regulatory" evidence="2">
    <location>
        <begin position="17"/>
        <end position="128"/>
    </location>
</feature>
<protein>
    <recommendedName>
        <fullName evidence="2">Response regulatory domain-containing protein</fullName>
    </recommendedName>
</protein>
<keyword evidence="4" id="KW-1185">Reference proteome</keyword>
<dbReference type="STRING" id="1353528.DT23_05920"/>
<dbReference type="AlphaFoldDB" id="A0A074JHW3"/>
<dbReference type="PROSITE" id="PS50110">
    <property type="entry name" value="RESPONSE_REGULATORY"/>
    <property type="match status" value="1"/>
</dbReference>
<feature type="modified residue" description="4-aspartylphosphate" evidence="1">
    <location>
        <position position="67"/>
    </location>
</feature>
<evidence type="ECO:0000313" key="4">
    <source>
        <dbReference type="Proteomes" id="UP000027471"/>
    </source>
</evidence>
<dbReference type="Proteomes" id="UP000027471">
    <property type="component" value="Unassembled WGS sequence"/>
</dbReference>
<sequence length="142" mass="15115">MTVARKIDIGSECKCCKVLIAEDEAIVALDLQMMIEDLGARVLGPCATMRAAMTQIAQDLPDAAVLDVMLADGEVYELADRLRDAGVALVFHSGHADPAELLERYPEASVCPKPAYPSEIEAKLEGVLHAHSQTGMQAGLPG</sequence>
<organism evidence="3 4">
    <name type="scientific">Thioclava indica</name>
    <dbReference type="NCBI Taxonomy" id="1353528"/>
    <lineage>
        <taxon>Bacteria</taxon>
        <taxon>Pseudomonadati</taxon>
        <taxon>Pseudomonadota</taxon>
        <taxon>Alphaproteobacteria</taxon>
        <taxon>Rhodobacterales</taxon>
        <taxon>Paracoccaceae</taxon>
        <taxon>Thioclava</taxon>
    </lineage>
</organism>
<evidence type="ECO:0000256" key="1">
    <source>
        <dbReference type="PROSITE-ProRule" id="PRU00169"/>
    </source>
</evidence>
<dbReference type="Gene3D" id="3.40.50.2300">
    <property type="match status" value="1"/>
</dbReference>
<dbReference type="RefSeq" id="WP_240473627.1">
    <property type="nucleotide sequence ID" value="NZ_AUNB01000051.1"/>
</dbReference>
<name>A0A074JHW3_9RHOB</name>
<dbReference type="InterPro" id="IPR011006">
    <property type="entry name" value="CheY-like_superfamily"/>
</dbReference>